<dbReference type="EC" id="2.4.1.-" evidence="3"/>
<keyword evidence="3" id="KW-0328">Glycosyltransferase</keyword>
<evidence type="ECO:0000259" key="2">
    <source>
        <dbReference type="Pfam" id="PF13439"/>
    </source>
</evidence>
<organism evidence="3 4">
    <name type="scientific">Granulicella mallensis</name>
    <dbReference type="NCBI Taxonomy" id="940614"/>
    <lineage>
        <taxon>Bacteria</taxon>
        <taxon>Pseudomonadati</taxon>
        <taxon>Acidobacteriota</taxon>
        <taxon>Terriglobia</taxon>
        <taxon>Terriglobales</taxon>
        <taxon>Acidobacteriaceae</taxon>
        <taxon>Granulicella</taxon>
    </lineage>
</organism>
<protein>
    <submittedName>
        <fullName evidence="3">Phosphatidylinositol alpha-1,6-mannosyltransferase</fullName>
        <ecNumber evidence="3">2.4.1.-</ecNumber>
    </submittedName>
</protein>
<dbReference type="InterPro" id="IPR001296">
    <property type="entry name" value="Glyco_trans_1"/>
</dbReference>
<dbReference type="PANTHER" id="PTHR45947">
    <property type="entry name" value="SULFOQUINOVOSYL TRANSFERASE SQD2"/>
    <property type="match status" value="1"/>
</dbReference>
<dbReference type="Proteomes" id="UP000584867">
    <property type="component" value="Unassembled WGS sequence"/>
</dbReference>
<evidence type="ECO:0000313" key="4">
    <source>
        <dbReference type="Proteomes" id="UP000584867"/>
    </source>
</evidence>
<dbReference type="InterPro" id="IPR028098">
    <property type="entry name" value="Glyco_trans_4-like_N"/>
</dbReference>
<dbReference type="GO" id="GO:0016757">
    <property type="term" value="F:glycosyltransferase activity"/>
    <property type="evidence" value="ECO:0007669"/>
    <property type="project" value="UniProtKB-KW"/>
</dbReference>
<feature type="domain" description="Glycosyltransferase subfamily 4-like N-terminal" evidence="2">
    <location>
        <begin position="41"/>
        <end position="216"/>
    </location>
</feature>
<keyword evidence="3" id="KW-0808">Transferase</keyword>
<dbReference type="Pfam" id="PF00534">
    <property type="entry name" value="Glycos_transf_1"/>
    <property type="match status" value="1"/>
</dbReference>
<dbReference type="RefSeq" id="WP_184252429.1">
    <property type="nucleotide sequence ID" value="NZ_JACHIO010000001.1"/>
</dbReference>
<dbReference type="Gene3D" id="3.40.50.2000">
    <property type="entry name" value="Glycogen Phosphorylase B"/>
    <property type="match status" value="2"/>
</dbReference>
<dbReference type="CDD" id="cd03801">
    <property type="entry name" value="GT4_PimA-like"/>
    <property type="match status" value="1"/>
</dbReference>
<name>A0A7W7ZL14_9BACT</name>
<feature type="domain" description="Glycosyl transferase family 1" evidence="1">
    <location>
        <begin position="223"/>
        <end position="399"/>
    </location>
</feature>
<reference evidence="3 4" key="1">
    <citation type="submission" date="2020-08" db="EMBL/GenBank/DDBJ databases">
        <title>Genomic Encyclopedia of Type Strains, Phase IV (KMG-V): Genome sequencing to study the core and pangenomes of soil and plant-associated prokaryotes.</title>
        <authorList>
            <person name="Whitman W."/>
        </authorList>
    </citation>
    <scope>NUCLEOTIDE SEQUENCE [LARGE SCALE GENOMIC DNA]</scope>
    <source>
        <strain evidence="3 4">X5P3</strain>
    </source>
</reference>
<dbReference type="SUPFAM" id="SSF53756">
    <property type="entry name" value="UDP-Glycosyltransferase/glycogen phosphorylase"/>
    <property type="match status" value="1"/>
</dbReference>
<dbReference type="Pfam" id="PF13439">
    <property type="entry name" value="Glyco_transf_4"/>
    <property type="match status" value="1"/>
</dbReference>
<accession>A0A7W7ZL14</accession>
<proteinExistence type="predicted"/>
<gene>
    <name evidence="3" type="ORF">HDF15_000224</name>
</gene>
<evidence type="ECO:0000313" key="3">
    <source>
        <dbReference type="EMBL" id="MBB5061899.1"/>
    </source>
</evidence>
<dbReference type="InterPro" id="IPR050194">
    <property type="entry name" value="Glycosyltransferase_grp1"/>
</dbReference>
<dbReference type="PANTHER" id="PTHR45947:SF3">
    <property type="entry name" value="SULFOQUINOVOSYL TRANSFERASE SQD2"/>
    <property type="match status" value="1"/>
</dbReference>
<evidence type="ECO:0000259" key="1">
    <source>
        <dbReference type="Pfam" id="PF00534"/>
    </source>
</evidence>
<sequence>MNAGTDARPVLLFAAPYFPPVYYGGVVQVYLGLLQRLPGYRIVVVADRHGLRDEDATGWDEIARRDFGFEVRRIDAFEFHLRHAAGKRRGLRDLPLVGLLVQLYGFFQRGRSEWDALVRELQPDLIVCGGTYSAAWLAMRHSEGTPMVNYLHGEELTMQVRPAVLMHWMRWVQMRSLRSAALNIAVSDYTASLSCELSGCDPHKMKLLANFVDTRRFRVPEDRTALRRVIGWEDKCVILTLARLDPRKGIDQALRALAHLHTANGLPENWIYVIAGRGKEQGNLVRLAKELGIEGRVDFRGFVEDDAVAGLYQAADLFLQPNREIDGDTEGFGVVFLEANACGLPVIGGTAGGTAAAIEDGITGLRCDGDSVESIAAAVHKLCTDSELRSRMGRAGAKRAVEEFTVEQAAKRFEAMLKGLLEDRGKLQLAPAADALSHS</sequence>
<dbReference type="EMBL" id="JACHIO010000001">
    <property type="protein sequence ID" value="MBB5061899.1"/>
    <property type="molecule type" value="Genomic_DNA"/>
</dbReference>
<comment type="caution">
    <text evidence="3">The sequence shown here is derived from an EMBL/GenBank/DDBJ whole genome shotgun (WGS) entry which is preliminary data.</text>
</comment>
<dbReference type="AlphaFoldDB" id="A0A7W7ZL14"/>